<keyword evidence="6" id="KW-0853">WD repeat</keyword>
<feature type="repeat" description="WD" evidence="6">
    <location>
        <begin position="17"/>
        <end position="58"/>
    </location>
</feature>
<proteinExistence type="inferred from homology"/>
<evidence type="ECO:0000313" key="10">
    <source>
        <dbReference type="Proteomes" id="UP001177023"/>
    </source>
</evidence>
<evidence type="ECO:0000256" key="4">
    <source>
        <dbReference type="ARBA" id="ARBA00040453"/>
    </source>
</evidence>
<evidence type="ECO:0000256" key="6">
    <source>
        <dbReference type="PROSITE-ProRule" id="PRU00221"/>
    </source>
</evidence>
<organism evidence="8 10">
    <name type="scientific">Mesorhabditis spiculigera</name>
    <dbReference type="NCBI Taxonomy" id="96644"/>
    <lineage>
        <taxon>Eukaryota</taxon>
        <taxon>Metazoa</taxon>
        <taxon>Ecdysozoa</taxon>
        <taxon>Nematoda</taxon>
        <taxon>Chromadorea</taxon>
        <taxon>Rhabditida</taxon>
        <taxon>Rhabditina</taxon>
        <taxon>Rhabditomorpha</taxon>
        <taxon>Rhabditoidea</taxon>
        <taxon>Rhabditidae</taxon>
        <taxon>Mesorhabditinae</taxon>
        <taxon>Mesorhabditis</taxon>
    </lineage>
</organism>
<comment type="subcellular location">
    <subcellularLocation>
        <location evidence="1">Cytoplasm</location>
    </subcellularLocation>
</comment>
<dbReference type="PROSITE" id="PS50082">
    <property type="entry name" value="WD_REPEATS_2"/>
    <property type="match status" value="1"/>
</dbReference>
<evidence type="ECO:0000256" key="1">
    <source>
        <dbReference type="ARBA" id="ARBA00004496"/>
    </source>
</evidence>
<dbReference type="Proteomes" id="UP001177023">
    <property type="component" value="Unassembled WGS sequence"/>
</dbReference>
<dbReference type="PANTHER" id="PTHR22842">
    <property type="entry name" value="WD40 REPEAT PROTEIN"/>
    <property type="match status" value="1"/>
</dbReference>
<dbReference type="EMBL" id="CATQJA010002012">
    <property type="protein sequence ID" value="CAJ0569351.1"/>
    <property type="molecule type" value="Genomic_DNA"/>
</dbReference>
<evidence type="ECO:0000256" key="5">
    <source>
        <dbReference type="ARBA" id="ARBA00042222"/>
    </source>
</evidence>
<dbReference type="SMART" id="SM00320">
    <property type="entry name" value="WD40"/>
    <property type="match status" value="7"/>
</dbReference>
<protein>
    <recommendedName>
        <fullName evidence="4">WD repeat domain-containing protein 83</fullName>
    </recommendedName>
    <alternativeName>
        <fullName evidence="5">Mitogen-activated protein kinase organizer 1</fullName>
    </alternativeName>
</protein>
<gene>
    <name evidence="9" type="ORF">MSPICULIGERA_LOCUS16248</name>
    <name evidence="8" type="ORF">MSPICULIGERA_LOCUS7832</name>
</gene>
<comment type="similarity">
    <text evidence="3">Belongs to the WD repeat MORG1 family.</text>
</comment>
<keyword evidence="2" id="KW-0963">Cytoplasm</keyword>
<dbReference type="InterPro" id="IPR015943">
    <property type="entry name" value="WD40/YVTN_repeat-like_dom_sf"/>
</dbReference>
<evidence type="ECO:0000256" key="2">
    <source>
        <dbReference type="ARBA" id="ARBA00022490"/>
    </source>
</evidence>
<dbReference type="PANTHER" id="PTHR22842:SF3">
    <property type="entry name" value="WD REPEAT DOMAIN-CONTAINING PROTEIN 83"/>
    <property type="match status" value="1"/>
</dbReference>
<name>A0AA36FVN4_9BILA</name>
<dbReference type="PROSITE" id="PS50294">
    <property type="entry name" value="WD_REPEATS_REGION"/>
    <property type="match status" value="1"/>
</dbReference>
<evidence type="ECO:0000256" key="3">
    <source>
        <dbReference type="ARBA" id="ARBA00038145"/>
    </source>
</evidence>
<comment type="caution">
    <text evidence="8">The sequence shown here is derived from an EMBL/GenBank/DDBJ whole genome shotgun (WGS) entry which is preliminary data.</text>
</comment>
<evidence type="ECO:0000259" key="7">
    <source>
        <dbReference type="Pfam" id="PF12894"/>
    </source>
</evidence>
<dbReference type="InterPro" id="IPR001680">
    <property type="entry name" value="WD40_rpt"/>
</dbReference>
<dbReference type="AlphaFoldDB" id="A0AA36FVN4"/>
<evidence type="ECO:0000313" key="8">
    <source>
        <dbReference type="EMBL" id="CAJ0569351.1"/>
    </source>
</evidence>
<dbReference type="InterPro" id="IPR051980">
    <property type="entry name" value="WD_repeat_MORG1"/>
</dbReference>
<dbReference type="GO" id="GO:0071013">
    <property type="term" value="C:catalytic step 2 spliceosome"/>
    <property type="evidence" value="ECO:0007669"/>
    <property type="project" value="TreeGrafter"/>
</dbReference>
<dbReference type="SUPFAM" id="SSF50978">
    <property type="entry name" value="WD40 repeat-like"/>
    <property type="match status" value="1"/>
</dbReference>
<evidence type="ECO:0000313" key="9">
    <source>
        <dbReference type="EMBL" id="CAJ0577984.1"/>
    </source>
</evidence>
<dbReference type="EMBL" id="CATQJA010002652">
    <property type="protein sequence ID" value="CAJ0577984.1"/>
    <property type="molecule type" value="Genomic_DNA"/>
</dbReference>
<dbReference type="GO" id="GO:0000398">
    <property type="term" value="P:mRNA splicing, via spliceosome"/>
    <property type="evidence" value="ECO:0007669"/>
    <property type="project" value="TreeGrafter"/>
</dbReference>
<dbReference type="InterPro" id="IPR036322">
    <property type="entry name" value="WD40_repeat_dom_sf"/>
</dbReference>
<dbReference type="Pfam" id="PF00400">
    <property type="entry name" value="WD40"/>
    <property type="match status" value="4"/>
</dbReference>
<reference evidence="8" key="1">
    <citation type="submission" date="2023-06" db="EMBL/GenBank/DDBJ databases">
        <authorList>
            <person name="Delattre M."/>
        </authorList>
    </citation>
    <scope>NUCLEOTIDE SEQUENCE</scope>
    <source>
        <strain evidence="8">AF72</strain>
    </source>
</reference>
<keyword evidence="10" id="KW-1185">Reference proteome</keyword>
<dbReference type="Pfam" id="PF12894">
    <property type="entry name" value="ANAPC4_WD40"/>
    <property type="match status" value="1"/>
</dbReference>
<dbReference type="GO" id="GO:0005737">
    <property type="term" value="C:cytoplasm"/>
    <property type="evidence" value="ECO:0007669"/>
    <property type="project" value="UniProtKB-SubCell"/>
</dbReference>
<accession>A0AA36FVN4</accession>
<sequence length="308" mass="33973">METPDTEAVPRYLLNKINCNQEAVRSVKYNVDGNYVLTCGADKTVKLWNPVTAAHVNTYMGIGNEVLDVASSSDNSQLAAGGQDKCVTVIDVESGKTVRKYRNHGAKVNVLCYNEESNILFSGSMDTTVHAHDVRTKNEKPIQILNEATDSVLSIDVNGHDLAVGSADGHCRHYSIRDGVVHEDYLGESVTSVSFTPDGNCILATTLDNNLRLMDKQSGKMLAKYTGHQNRDYMLRSCILSSVAQVATGSEDGHAYIYNLIDRKVLFKLPHKHSVVHTVVAHPKLQQMVSASSNYIYVWTNQKVVQDE</sequence>
<dbReference type="CDD" id="cd00200">
    <property type="entry name" value="WD40"/>
    <property type="match status" value="1"/>
</dbReference>
<feature type="domain" description="Anaphase-promoting complex subunit 4-like WD40" evidence="7">
    <location>
        <begin position="184"/>
        <end position="230"/>
    </location>
</feature>
<dbReference type="InterPro" id="IPR024977">
    <property type="entry name" value="Apc4-like_WD40_dom"/>
</dbReference>
<dbReference type="Gene3D" id="2.130.10.10">
    <property type="entry name" value="YVTN repeat-like/Quinoprotein amine dehydrogenase"/>
    <property type="match status" value="1"/>
</dbReference>
<feature type="non-terminal residue" evidence="8">
    <location>
        <position position="1"/>
    </location>
</feature>